<dbReference type="AlphaFoldDB" id="A0A2G2YRW8"/>
<comment type="caution">
    <text evidence="1">The sequence shown here is derived from an EMBL/GenBank/DDBJ whole genome shotgun (WGS) entry which is preliminary data.</text>
</comment>
<evidence type="ECO:0000313" key="1">
    <source>
        <dbReference type="EMBL" id="PHT72490.1"/>
    </source>
</evidence>
<dbReference type="PANTHER" id="PTHR44378:SF2">
    <property type="entry name" value="ACYL-ACTIVATING ENZYME 17, PEROXISOMAL-RELATED"/>
    <property type="match status" value="1"/>
</dbReference>
<dbReference type="STRING" id="4072.A0A2G2YRW8"/>
<reference evidence="1 2" key="1">
    <citation type="journal article" date="2014" name="Nat. Genet.">
        <title>Genome sequence of the hot pepper provides insights into the evolution of pungency in Capsicum species.</title>
        <authorList>
            <person name="Kim S."/>
            <person name="Park M."/>
            <person name="Yeom S.I."/>
            <person name="Kim Y.M."/>
            <person name="Lee J.M."/>
            <person name="Lee H.A."/>
            <person name="Seo E."/>
            <person name="Choi J."/>
            <person name="Cheong K."/>
            <person name="Kim K.T."/>
            <person name="Jung K."/>
            <person name="Lee G.W."/>
            <person name="Oh S.K."/>
            <person name="Bae C."/>
            <person name="Kim S.B."/>
            <person name="Lee H.Y."/>
            <person name="Kim S.Y."/>
            <person name="Kim M.S."/>
            <person name="Kang B.C."/>
            <person name="Jo Y.D."/>
            <person name="Yang H.B."/>
            <person name="Jeong H.J."/>
            <person name="Kang W.H."/>
            <person name="Kwon J.K."/>
            <person name="Shin C."/>
            <person name="Lim J.Y."/>
            <person name="Park J.H."/>
            <person name="Huh J.H."/>
            <person name="Kim J.S."/>
            <person name="Kim B.D."/>
            <person name="Cohen O."/>
            <person name="Paran I."/>
            <person name="Suh M.C."/>
            <person name="Lee S.B."/>
            <person name="Kim Y.K."/>
            <person name="Shin Y."/>
            <person name="Noh S.J."/>
            <person name="Park J."/>
            <person name="Seo Y.S."/>
            <person name="Kwon S.Y."/>
            <person name="Kim H.A."/>
            <person name="Park J.M."/>
            <person name="Kim H.J."/>
            <person name="Choi S.B."/>
            <person name="Bosland P.W."/>
            <person name="Reeves G."/>
            <person name="Jo S.H."/>
            <person name="Lee B.W."/>
            <person name="Cho H.T."/>
            <person name="Choi H.S."/>
            <person name="Lee M.S."/>
            <person name="Yu Y."/>
            <person name="Do Choi Y."/>
            <person name="Park B.S."/>
            <person name="van Deynze A."/>
            <person name="Ashrafi H."/>
            <person name="Hill T."/>
            <person name="Kim W.T."/>
            <person name="Pai H.S."/>
            <person name="Ahn H.K."/>
            <person name="Yeam I."/>
            <person name="Giovannoni J.J."/>
            <person name="Rose J.K."/>
            <person name="Sorensen I."/>
            <person name="Lee S.J."/>
            <person name="Kim R.W."/>
            <person name="Choi I.Y."/>
            <person name="Choi B.S."/>
            <person name="Lim J.S."/>
            <person name="Lee Y.H."/>
            <person name="Choi D."/>
        </authorList>
    </citation>
    <scope>NUCLEOTIDE SEQUENCE [LARGE SCALE GENOMIC DNA]</scope>
    <source>
        <strain evidence="2">cv. CM334</strain>
    </source>
</reference>
<dbReference type="PANTHER" id="PTHR44378">
    <property type="entry name" value="ACYL-ACTIVATING ENZYME 17, PEROXISOMAL-RELATED"/>
    <property type="match status" value="1"/>
</dbReference>
<dbReference type="Proteomes" id="UP000222542">
    <property type="component" value="Unassembled WGS sequence"/>
</dbReference>
<accession>A0A2G2YRW8</accession>
<dbReference type="EMBL" id="AYRZ02000009">
    <property type="protein sequence ID" value="PHT72490.1"/>
    <property type="molecule type" value="Genomic_DNA"/>
</dbReference>
<protein>
    <submittedName>
        <fullName evidence="1">Uncharacterized protein</fullName>
    </submittedName>
</protein>
<organism evidence="1 2">
    <name type="scientific">Capsicum annuum</name>
    <name type="common">Capsicum pepper</name>
    <dbReference type="NCBI Taxonomy" id="4072"/>
    <lineage>
        <taxon>Eukaryota</taxon>
        <taxon>Viridiplantae</taxon>
        <taxon>Streptophyta</taxon>
        <taxon>Embryophyta</taxon>
        <taxon>Tracheophyta</taxon>
        <taxon>Spermatophyta</taxon>
        <taxon>Magnoliopsida</taxon>
        <taxon>eudicotyledons</taxon>
        <taxon>Gunneridae</taxon>
        <taxon>Pentapetalae</taxon>
        <taxon>asterids</taxon>
        <taxon>lamiids</taxon>
        <taxon>Solanales</taxon>
        <taxon>Solanaceae</taxon>
        <taxon>Solanoideae</taxon>
        <taxon>Capsiceae</taxon>
        <taxon>Capsicum</taxon>
    </lineage>
</organism>
<proteinExistence type="predicted"/>
<name>A0A2G2YRW8_CAPAN</name>
<dbReference type="SUPFAM" id="SSF56801">
    <property type="entry name" value="Acetyl-CoA synthetase-like"/>
    <property type="match status" value="1"/>
</dbReference>
<gene>
    <name evidence="1" type="ORF">T459_23275</name>
</gene>
<evidence type="ECO:0000313" key="2">
    <source>
        <dbReference type="Proteomes" id="UP000222542"/>
    </source>
</evidence>
<sequence length="217" mass="23625">MSVQILVRKHILLSVKNAPGNTSPLDYLSEFELISLMEKHDSLELEHGACGNLDYIIVPCCGELRQSKSGHYHKPLDVPGIGELALGPLIFGASSTLLNADQNEIYLKEMPILNGKFLRRHGDVFECTSKGYYHAYGRADDTINLGGIKVSSLEIESICTAVDENIQETTVVGAPPIGGGPGKLVITAAVKDSDKLEQNLVNLMMSFNMALQRKNSL</sequence>
<keyword evidence="2" id="KW-1185">Reference proteome</keyword>
<reference evidence="1 2" key="2">
    <citation type="journal article" date="2017" name="Genome Biol.">
        <title>New reference genome sequences of hot pepper reveal the massive evolution of plant disease-resistance genes by retroduplication.</title>
        <authorList>
            <person name="Kim S."/>
            <person name="Park J."/>
            <person name="Yeom S.I."/>
            <person name="Kim Y.M."/>
            <person name="Seo E."/>
            <person name="Kim K.T."/>
            <person name="Kim M.S."/>
            <person name="Lee J.M."/>
            <person name="Cheong K."/>
            <person name="Shin H.S."/>
            <person name="Kim S.B."/>
            <person name="Han K."/>
            <person name="Lee J."/>
            <person name="Park M."/>
            <person name="Lee H.A."/>
            <person name="Lee H.Y."/>
            <person name="Lee Y."/>
            <person name="Oh S."/>
            <person name="Lee J.H."/>
            <person name="Choi E."/>
            <person name="Choi E."/>
            <person name="Lee S.E."/>
            <person name="Jeon J."/>
            <person name="Kim H."/>
            <person name="Choi G."/>
            <person name="Song H."/>
            <person name="Lee J."/>
            <person name="Lee S.C."/>
            <person name="Kwon J.K."/>
            <person name="Lee H.Y."/>
            <person name="Koo N."/>
            <person name="Hong Y."/>
            <person name="Kim R.W."/>
            <person name="Kang W.H."/>
            <person name="Huh J.H."/>
            <person name="Kang B.C."/>
            <person name="Yang T.J."/>
            <person name="Lee Y.H."/>
            <person name="Bennetzen J.L."/>
            <person name="Choi D."/>
        </authorList>
    </citation>
    <scope>NUCLEOTIDE SEQUENCE [LARGE SCALE GENOMIC DNA]</scope>
    <source>
        <strain evidence="2">cv. CM334</strain>
    </source>
</reference>
<dbReference type="Gramene" id="PHT72490">
    <property type="protein sequence ID" value="PHT72490"/>
    <property type="gene ID" value="T459_23275"/>
</dbReference>